<evidence type="ECO:0000256" key="4">
    <source>
        <dbReference type="ARBA" id="ARBA00022840"/>
    </source>
</evidence>
<evidence type="ECO:0000259" key="10">
    <source>
        <dbReference type="SMART" id="SM00831"/>
    </source>
</evidence>
<dbReference type="InterPro" id="IPR018303">
    <property type="entry name" value="ATPase_P-typ_P_site"/>
</dbReference>
<name>A0ABT2I1R8_9SPHN</name>
<dbReference type="InterPro" id="IPR004014">
    <property type="entry name" value="ATPase_P-typ_cation-transptr_N"/>
</dbReference>
<evidence type="ECO:0000313" key="12">
    <source>
        <dbReference type="Proteomes" id="UP001165583"/>
    </source>
</evidence>
<evidence type="ECO:0000256" key="9">
    <source>
        <dbReference type="SAM" id="Phobius"/>
    </source>
</evidence>
<evidence type="ECO:0000256" key="5">
    <source>
        <dbReference type="ARBA" id="ARBA00022967"/>
    </source>
</evidence>
<dbReference type="InterPro" id="IPR006068">
    <property type="entry name" value="ATPase_P-typ_cation-transptr_C"/>
</dbReference>
<dbReference type="RefSeq" id="WP_260044214.1">
    <property type="nucleotide sequence ID" value="NZ_JANZXA010000002.1"/>
</dbReference>
<dbReference type="InterPro" id="IPR023298">
    <property type="entry name" value="ATPase_P-typ_TM_dom_sf"/>
</dbReference>
<evidence type="ECO:0000256" key="1">
    <source>
        <dbReference type="ARBA" id="ARBA00004141"/>
    </source>
</evidence>
<dbReference type="InterPro" id="IPR023214">
    <property type="entry name" value="HAD_sf"/>
</dbReference>
<sequence length="992" mass="104241">MTVVVHHHVPGRTRLRLDPWPKAASLDAIHDMLSRLGSMVVSANPLSGSMLVRHPVSLSARELHGHVENQAKVAPGKPGADVSTLRAPDGSPRRELDQMAVMDTVGILREFGSAPEGLESDEAKRRLSVHGYNATPAPAGRSPAEMAIEQFTTFPVALLFGSAILSVATGGVIDAAVTLGVVVANAVIGFSSESATESLIRRLSRPVERDGSVMRDGVCVTVPAREIVPGDVIVLAPGDFVPADARLLEAHDLSADESGLTGESLPAQKWAEPLDRPPASVAERSNILHGGTIVTGGNGRALVIGTGSETEMARTRAMIGLARPPRPEIEDQLAWLGKRLSLGCLGASGLVFTIGLMRGEPLLGITKSAIALAVAAIPEGLPAVATSTLALGARAMEKEQTYVRALPAIEALGTIDTICLDKTGTLTENRMRVVGAHVDGRILDLSPGNEWPRADIEMLRPLAKVVSLCNEASLADSTGSATEMALLHFARLVGVDPEELQVRSPILTVRSRNEKQRWMATEHNDGEDLLVAMKGAPDELLALATHELSDGIAVPLSTERRGQILQANEELAAKGLRILGVARRDGDLGTPAPDDLVWLGLVALADPIRAEAREAIETFHRAGIRTIMLTGDQPVTALAVAETLALSRTGIIPVVETSRFVGLDDREVGELALKTSVFARVSPGDKLRIVKGLQAVGKRVAMIGDGINDGPALRAASVGVAMGVGGTDVAREVADIVIADDDLRALARAIARGRATDDNIRTAIRYFLSTNLSEVLVMLGESLHGQGELETPMELFWLNLVTDILPGLGLALAEPRGDVMTRPARAAEAPLFTGDEIGTMVKDGSGIAVAALAAHFIGQMRSGPGPTVRGTTFLTLALAQFAQAWVLRDRSANAGEALIESEHRLEGTLAVAGGLLAAPFVFPSLRSLLGIALPTGGHLALSGTLAGAYFLFAESRRIVSRGSVGADGPSRASRPGRTVSVPDLRPVRARAG</sequence>
<comment type="subcellular location">
    <subcellularLocation>
        <location evidence="1">Membrane</location>
        <topology evidence="1">Multi-pass membrane protein</topology>
    </subcellularLocation>
</comment>
<keyword evidence="4" id="KW-0067">ATP-binding</keyword>
<keyword evidence="5" id="KW-1278">Translocase</keyword>
<protein>
    <submittedName>
        <fullName evidence="11">Cation-transporting P-type ATPase</fullName>
    </submittedName>
</protein>
<dbReference type="SMART" id="SM00831">
    <property type="entry name" value="Cation_ATPase_N"/>
    <property type="match status" value="1"/>
</dbReference>
<dbReference type="NCBIfam" id="TIGR01494">
    <property type="entry name" value="ATPase_P-type"/>
    <property type="match status" value="2"/>
</dbReference>
<feature type="domain" description="Cation-transporting P-type ATPase N-terminal" evidence="10">
    <location>
        <begin position="98"/>
        <end position="171"/>
    </location>
</feature>
<dbReference type="PROSITE" id="PS00154">
    <property type="entry name" value="ATPASE_E1_E2"/>
    <property type="match status" value="1"/>
</dbReference>
<dbReference type="InterPro" id="IPR059000">
    <property type="entry name" value="ATPase_P-type_domA"/>
</dbReference>
<dbReference type="SUPFAM" id="SSF81653">
    <property type="entry name" value="Calcium ATPase, transduction domain A"/>
    <property type="match status" value="1"/>
</dbReference>
<evidence type="ECO:0000256" key="8">
    <source>
        <dbReference type="SAM" id="MobiDB-lite"/>
    </source>
</evidence>
<dbReference type="PROSITE" id="PS01229">
    <property type="entry name" value="COF_2"/>
    <property type="match status" value="1"/>
</dbReference>
<organism evidence="11 12">
    <name type="scientific">Novosphingobium mangrovi</name>
    <name type="common">ex Huang et al. 2023</name>
    <dbReference type="NCBI Taxonomy" id="2976432"/>
    <lineage>
        <taxon>Bacteria</taxon>
        <taxon>Pseudomonadati</taxon>
        <taxon>Pseudomonadota</taxon>
        <taxon>Alphaproteobacteria</taxon>
        <taxon>Sphingomonadales</taxon>
        <taxon>Sphingomonadaceae</taxon>
        <taxon>Novosphingobium</taxon>
    </lineage>
</organism>
<evidence type="ECO:0000256" key="3">
    <source>
        <dbReference type="ARBA" id="ARBA00022741"/>
    </source>
</evidence>
<dbReference type="Proteomes" id="UP001165583">
    <property type="component" value="Unassembled WGS sequence"/>
</dbReference>
<dbReference type="Gene3D" id="3.40.50.1000">
    <property type="entry name" value="HAD superfamily/HAD-like"/>
    <property type="match status" value="1"/>
</dbReference>
<evidence type="ECO:0000256" key="2">
    <source>
        <dbReference type="ARBA" id="ARBA00022692"/>
    </source>
</evidence>
<reference evidence="11" key="1">
    <citation type="submission" date="2022-09" db="EMBL/GenBank/DDBJ databases">
        <title>Novosphingobium sp. Nov., a polycyclic aromatic hydrocarbon-degrading bacterium isolated form mangrove sediments in HongKong.</title>
        <authorList>
            <person name="Hu Z."/>
        </authorList>
    </citation>
    <scope>NUCLEOTIDE SEQUENCE</scope>
    <source>
        <strain evidence="11">HK4-1</strain>
    </source>
</reference>
<dbReference type="SUPFAM" id="SSF56784">
    <property type="entry name" value="HAD-like"/>
    <property type="match status" value="1"/>
</dbReference>
<feature type="transmembrane region" description="Helical" evidence="9">
    <location>
        <begin position="931"/>
        <end position="952"/>
    </location>
</feature>
<dbReference type="Pfam" id="PF00690">
    <property type="entry name" value="Cation_ATPase_N"/>
    <property type="match status" value="1"/>
</dbReference>
<dbReference type="Pfam" id="PF08282">
    <property type="entry name" value="Hydrolase_3"/>
    <property type="match status" value="1"/>
</dbReference>
<accession>A0ABT2I1R8</accession>
<dbReference type="SUPFAM" id="SSF81660">
    <property type="entry name" value="Metal cation-transporting ATPase, ATP-binding domain N"/>
    <property type="match status" value="1"/>
</dbReference>
<evidence type="ECO:0000256" key="6">
    <source>
        <dbReference type="ARBA" id="ARBA00022989"/>
    </source>
</evidence>
<dbReference type="SFLD" id="SFLDF00027">
    <property type="entry name" value="p-type_atpase"/>
    <property type="match status" value="1"/>
</dbReference>
<keyword evidence="12" id="KW-1185">Reference proteome</keyword>
<dbReference type="InterPro" id="IPR023299">
    <property type="entry name" value="ATPase_P-typ_cyto_dom_N"/>
</dbReference>
<dbReference type="Gene3D" id="3.40.1110.10">
    <property type="entry name" value="Calcium-transporting ATPase, cytoplasmic domain N"/>
    <property type="match status" value="1"/>
</dbReference>
<dbReference type="EMBL" id="JANZXA010000002">
    <property type="protein sequence ID" value="MCT2398753.1"/>
    <property type="molecule type" value="Genomic_DNA"/>
</dbReference>
<dbReference type="InterPro" id="IPR001757">
    <property type="entry name" value="P_typ_ATPase"/>
</dbReference>
<dbReference type="PANTHER" id="PTHR42861">
    <property type="entry name" value="CALCIUM-TRANSPORTING ATPASE"/>
    <property type="match status" value="1"/>
</dbReference>
<feature type="region of interest" description="Disordered" evidence="8">
    <location>
        <begin position="71"/>
        <end position="91"/>
    </location>
</feature>
<keyword evidence="3" id="KW-0547">Nucleotide-binding</keyword>
<proteinExistence type="predicted"/>
<gene>
    <name evidence="11" type="ORF">NZK81_04245</name>
</gene>
<dbReference type="SUPFAM" id="SSF81665">
    <property type="entry name" value="Calcium ATPase, transmembrane domain M"/>
    <property type="match status" value="1"/>
</dbReference>
<dbReference type="SFLD" id="SFLDG00002">
    <property type="entry name" value="C1.7:_P-type_atpase_like"/>
    <property type="match status" value="1"/>
</dbReference>
<dbReference type="Pfam" id="PF00689">
    <property type="entry name" value="Cation_ATPase_C"/>
    <property type="match status" value="1"/>
</dbReference>
<dbReference type="InterPro" id="IPR008250">
    <property type="entry name" value="ATPase_P-typ_transduc_dom_A_sf"/>
</dbReference>
<dbReference type="Gene3D" id="1.20.1110.10">
    <property type="entry name" value="Calcium-transporting ATPase, transmembrane domain"/>
    <property type="match status" value="1"/>
</dbReference>
<dbReference type="Gene3D" id="2.70.150.10">
    <property type="entry name" value="Calcium-transporting ATPase, cytoplasmic transduction domain A"/>
    <property type="match status" value="1"/>
</dbReference>
<dbReference type="SFLD" id="SFLDS00003">
    <property type="entry name" value="Haloacid_Dehalogenase"/>
    <property type="match status" value="1"/>
</dbReference>
<dbReference type="PRINTS" id="PR00119">
    <property type="entry name" value="CATATPASE"/>
</dbReference>
<feature type="region of interest" description="Disordered" evidence="8">
    <location>
        <begin position="962"/>
        <end position="992"/>
    </location>
</feature>
<dbReference type="Pfam" id="PF00122">
    <property type="entry name" value="E1-E2_ATPase"/>
    <property type="match status" value="1"/>
</dbReference>
<evidence type="ECO:0000256" key="7">
    <source>
        <dbReference type="ARBA" id="ARBA00023136"/>
    </source>
</evidence>
<comment type="caution">
    <text evidence="11">The sequence shown here is derived from an EMBL/GenBank/DDBJ whole genome shotgun (WGS) entry which is preliminary data.</text>
</comment>
<dbReference type="InterPro" id="IPR036412">
    <property type="entry name" value="HAD-like_sf"/>
</dbReference>
<evidence type="ECO:0000313" key="11">
    <source>
        <dbReference type="EMBL" id="MCT2398753.1"/>
    </source>
</evidence>
<keyword evidence="7 9" id="KW-0472">Membrane</keyword>
<dbReference type="Pfam" id="PF13246">
    <property type="entry name" value="Cation_ATPase"/>
    <property type="match status" value="1"/>
</dbReference>
<dbReference type="PRINTS" id="PR00120">
    <property type="entry name" value="HATPASE"/>
</dbReference>
<keyword evidence="6 9" id="KW-1133">Transmembrane helix</keyword>
<keyword evidence="2 9" id="KW-0812">Transmembrane</keyword>
<dbReference type="InterPro" id="IPR044492">
    <property type="entry name" value="P_typ_ATPase_HD_dom"/>
</dbReference>